<proteinExistence type="predicted"/>
<evidence type="ECO:0000313" key="1">
    <source>
        <dbReference type="EMBL" id="AXM07321.1"/>
    </source>
</evidence>
<evidence type="ECO:0000313" key="3">
    <source>
        <dbReference type="EMBL" id="PHJ26401.1"/>
    </source>
</evidence>
<dbReference type="EMBL" id="LKVB01000010">
    <property type="protein sequence ID" value="PHJ26401.1"/>
    <property type="molecule type" value="Genomic_DNA"/>
</dbReference>
<dbReference type="EMBL" id="MVCE01000003">
    <property type="protein sequence ID" value="PGF33827.1"/>
    <property type="molecule type" value="Genomic_DNA"/>
</dbReference>
<evidence type="ECO:0000313" key="6">
    <source>
        <dbReference type="Proteomes" id="UP000256621"/>
    </source>
</evidence>
<gene>
    <name evidence="3" type="ORF">APS60_10730</name>
    <name evidence="2" type="ORF">B1B09_07910</name>
    <name evidence="1" type="ORF">DXN06_09465</name>
</gene>
<keyword evidence="1" id="KW-0547">Nucleotide-binding</keyword>
<evidence type="ECO:0000313" key="4">
    <source>
        <dbReference type="Proteomes" id="UP000223982"/>
    </source>
</evidence>
<accession>A0A2B7IQ14</accession>
<keyword evidence="1" id="KW-0067">ATP-binding</keyword>
<dbReference type="Proteomes" id="UP000226191">
    <property type="component" value="Unassembled WGS sequence"/>
</dbReference>
<organism evidence="2 5">
    <name type="scientific">Cutibacterium acnes</name>
    <name type="common">Propionibacterium acnes</name>
    <dbReference type="NCBI Taxonomy" id="1747"/>
    <lineage>
        <taxon>Bacteria</taxon>
        <taxon>Bacillati</taxon>
        <taxon>Actinomycetota</taxon>
        <taxon>Actinomycetes</taxon>
        <taxon>Propionibacteriales</taxon>
        <taxon>Propionibacteriaceae</taxon>
        <taxon>Cutibacterium</taxon>
    </lineage>
</organism>
<name>A0A2B7IQ14_CUTAC</name>
<evidence type="ECO:0000313" key="5">
    <source>
        <dbReference type="Proteomes" id="UP000226191"/>
    </source>
</evidence>
<reference evidence="1 6" key="3">
    <citation type="submission" date="2018-08" db="EMBL/GenBank/DDBJ databases">
        <title>Genome sequencing of Cutibacterium acnes KCOM 1315.</title>
        <authorList>
            <person name="Kook J.-K."/>
            <person name="Park S.-N."/>
            <person name="Lim Y.K."/>
        </authorList>
    </citation>
    <scope>NUCLEOTIDE SEQUENCE [LARGE SCALE GENOMIC DNA]</scope>
    <source>
        <strain evidence="1 6">KCOM 1315</strain>
    </source>
</reference>
<dbReference type="EMBL" id="CP031442">
    <property type="protein sequence ID" value="AXM07321.1"/>
    <property type="molecule type" value="Genomic_DNA"/>
</dbReference>
<protein>
    <submittedName>
        <fullName evidence="1 2">ABC transporter</fullName>
    </submittedName>
</protein>
<reference evidence="2 5" key="1">
    <citation type="submission" date="2017-02" db="EMBL/GenBank/DDBJ databases">
        <title>Prevalence of linear plasmids in Cutibacterium acnes isolates obtained from cancerous prostatic tissue.</title>
        <authorList>
            <person name="Davidsson S."/>
            <person name="Bruggemann H."/>
        </authorList>
    </citation>
    <scope>NUCLEOTIDE SEQUENCE [LARGE SCALE GENOMIC DNA]</scope>
    <source>
        <strain evidence="2 5">11-78</strain>
    </source>
</reference>
<dbReference type="AlphaFoldDB" id="A0A2B7IQ14"/>
<dbReference type="Proteomes" id="UP000223982">
    <property type="component" value="Unassembled WGS sequence"/>
</dbReference>
<evidence type="ECO:0000313" key="2">
    <source>
        <dbReference type="EMBL" id="PGF33827.1"/>
    </source>
</evidence>
<dbReference type="GO" id="GO:0005524">
    <property type="term" value="F:ATP binding"/>
    <property type="evidence" value="ECO:0007669"/>
    <property type="project" value="UniProtKB-KW"/>
</dbReference>
<sequence length="51" mass="5541">MVALPQEGTIIRVGTHSELLATVPEYRELLSAYDAEQGDVRRVRGESGRGG</sequence>
<dbReference type="Proteomes" id="UP000256621">
    <property type="component" value="Chromosome"/>
</dbReference>
<reference evidence="3 4" key="2">
    <citation type="submission" date="2017-02" db="EMBL/GenBank/DDBJ databases">
        <title>Prevalence of linear plasmids in Propionibacterium acnes isolates obtained from cancerous prostatic tissue.</title>
        <authorList>
            <person name="Davidsson S."/>
            <person name="Bruggemann H."/>
        </authorList>
    </citation>
    <scope>NUCLEOTIDE SEQUENCE [LARGE SCALE GENOMIC DNA]</scope>
    <source>
        <strain evidence="3 4">09-9</strain>
    </source>
</reference>